<organism evidence="2 3">
    <name type="scientific">Kibdelosporangium lantanae</name>
    <dbReference type="NCBI Taxonomy" id="1497396"/>
    <lineage>
        <taxon>Bacteria</taxon>
        <taxon>Bacillati</taxon>
        <taxon>Actinomycetota</taxon>
        <taxon>Actinomycetes</taxon>
        <taxon>Pseudonocardiales</taxon>
        <taxon>Pseudonocardiaceae</taxon>
        <taxon>Kibdelosporangium</taxon>
    </lineage>
</organism>
<protein>
    <recommendedName>
        <fullName evidence="4">Peptidase inhibitor family I36</fullName>
    </recommendedName>
</protein>
<sequence>MSRVRKTIAVVVAGMAGLVVAGTSQAQATESGWNCEYGRVCLYIDTAAEQRWVVDGCGWHNRPSGLPFKAVKTAGNGVKFSQNGRIVEYVPPWTNRILGAGQNFTNFEVLC</sequence>
<reference evidence="3" key="1">
    <citation type="journal article" date="2019" name="Int. J. Syst. Evol. Microbiol.">
        <title>The Global Catalogue of Microorganisms (GCM) 10K type strain sequencing project: providing services to taxonomists for standard genome sequencing and annotation.</title>
        <authorList>
            <consortium name="The Broad Institute Genomics Platform"/>
            <consortium name="The Broad Institute Genome Sequencing Center for Infectious Disease"/>
            <person name="Wu L."/>
            <person name="Ma J."/>
        </authorList>
    </citation>
    <scope>NUCLEOTIDE SEQUENCE [LARGE SCALE GENOMIC DNA]</scope>
    <source>
        <strain evidence="3">JCM 31486</strain>
    </source>
</reference>
<proteinExistence type="predicted"/>
<keyword evidence="3" id="KW-1185">Reference proteome</keyword>
<evidence type="ECO:0000256" key="1">
    <source>
        <dbReference type="SAM" id="SignalP"/>
    </source>
</evidence>
<name>A0ABW3M9W4_9PSEU</name>
<dbReference type="EMBL" id="JBHTIS010000872">
    <property type="protein sequence ID" value="MFD1046976.1"/>
    <property type="molecule type" value="Genomic_DNA"/>
</dbReference>
<gene>
    <name evidence="2" type="ORF">ACFQ1S_16195</name>
</gene>
<evidence type="ECO:0000313" key="2">
    <source>
        <dbReference type="EMBL" id="MFD1046976.1"/>
    </source>
</evidence>
<accession>A0ABW3M9W4</accession>
<evidence type="ECO:0000313" key="3">
    <source>
        <dbReference type="Proteomes" id="UP001597045"/>
    </source>
</evidence>
<feature type="signal peptide" evidence="1">
    <location>
        <begin position="1"/>
        <end position="21"/>
    </location>
</feature>
<dbReference type="Proteomes" id="UP001597045">
    <property type="component" value="Unassembled WGS sequence"/>
</dbReference>
<comment type="caution">
    <text evidence="2">The sequence shown here is derived from an EMBL/GenBank/DDBJ whole genome shotgun (WGS) entry which is preliminary data.</text>
</comment>
<evidence type="ECO:0008006" key="4">
    <source>
        <dbReference type="Google" id="ProtNLM"/>
    </source>
</evidence>
<keyword evidence="1" id="KW-0732">Signal</keyword>
<feature type="chain" id="PRO_5046322262" description="Peptidase inhibitor family I36" evidence="1">
    <location>
        <begin position="22"/>
        <end position="111"/>
    </location>
</feature>